<accession>A0AAW9SJ37</accession>
<dbReference type="Proteomes" id="UP001403385">
    <property type="component" value="Unassembled WGS sequence"/>
</dbReference>
<reference evidence="1 2" key="1">
    <citation type="submission" date="2024-04" db="EMBL/GenBank/DDBJ databases">
        <title>Novel genus in family Flammeovirgaceae.</title>
        <authorList>
            <person name="Nguyen T.H."/>
            <person name="Vuong T.Q."/>
            <person name="Le H."/>
            <person name="Kim S.-G."/>
        </authorList>
    </citation>
    <scope>NUCLEOTIDE SEQUENCE [LARGE SCALE GENOMIC DNA]</scope>
    <source>
        <strain evidence="1 2">JCM 23209</strain>
    </source>
</reference>
<name>A0AAW9SJ37_9BACT</name>
<gene>
    <name evidence="1" type="ORF">AAG747_25345</name>
</gene>
<dbReference type="EMBL" id="JBDKWZ010000021">
    <property type="protein sequence ID" value="MEN7551268.1"/>
    <property type="molecule type" value="Genomic_DNA"/>
</dbReference>
<dbReference type="RefSeq" id="WP_346824049.1">
    <property type="nucleotide sequence ID" value="NZ_JBDKWZ010000021.1"/>
</dbReference>
<proteinExistence type="predicted"/>
<evidence type="ECO:0000313" key="1">
    <source>
        <dbReference type="EMBL" id="MEN7551268.1"/>
    </source>
</evidence>
<comment type="caution">
    <text evidence="1">The sequence shown here is derived from an EMBL/GenBank/DDBJ whole genome shotgun (WGS) entry which is preliminary data.</text>
</comment>
<organism evidence="1 2">
    <name type="scientific">Rapidithrix thailandica</name>
    <dbReference type="NCBI Taxonomy" id="413964"/>
    <lineage>
        <taxon>Bacteria</taxon>
        <taxon>Pseudomonadati</taxon>
        <taxon>Bacteroidota</taxon>
        <taxon>Cytophagia</taxon>
        <taxon>Cytophagales</taxon>
        <taxon>Flammeovirgaceae</taxon>
        <taxon>Rapidithrix</taxon>
    </lineage>
</organism>
<evidence type="ECO:0000313" key="2">
    <source>
        <dbReference type="Proteomes" id="UP001403385"/>
    </source>
</evidence>
<protein>
    <submittedName>
        <fullName evidence="1">Uncharacterized protein</fullName>
    </submittedName>
</protein>
<dbReference type="AlphaFoldDB" id="A0AAW9SJ37"/>
<sequence>MNSNNNKRKISLLYDEQEQTNYGTTNPRRTSEGILFTLKQFGKEKYTSSYTTEVLVNGGQMVTHTEDKEFTLNLLEAGSQYKYKLDTLNSNIEDNMLLNDQLGDILTKSMALKDNLEVLLDDKGKLVKVTNKAELRAKWEELKKEFQQNEKIKNLPVGVQQDMYKKGDSEFTPEAPLAAELRNTLYYSTLFFPLYNIHFYEEAANPISGQFINSLLFDDIRIPLHLSVDISRYTQTGEYILKLDGSINKTHLSRKLLEEKFKKNYPFVKGKFTKYSYDFYALYVIDGETHQINYIEVETEEKVGDNLEAYQELEIAKIIEEPQNTANNE</sequence>
<keyword evidence="2" id="KW-1185">Reference proteome</keyword>